<protein>
    <recommendedName>
        <fullName evidence="2">UPF0301 protein FDP22_09130</fullName>
    </recommendedName>
</protein>
<dbReference type="KEGG" id="ppru:FDP22_09130"/>
<dbReference type="OrthoDB" id="9807486at2"/>
<dbReference type="Proteomes" id="UP000305888">
    <property type="component" value="Chromosome"/>
</dbReference>
<keyword evidence="4" id="KW-1185">Reference proteome</keyword>
<organism evidence="3 4">
    <name type="scientific">Paroceanicella profunda</name>
    <dbReference type="NCBI Taxonomy" id="2579971"/>
    <lineage>
        <taxon>Bacteria</taxon>
        <taxon>Pseudomonadati</taxon>
        <taxon>Pseudomonadota</taxon>
        <taxon>Alphaproteobacteria</taxon>
        <taxon>Rhodobacterales</taxon>
        <taxon>Paracoccaceae</taxon>
        <taxon>Paroceanicella</taxon>
    </lineage>
</organism>
<dbReference type="GO" id="GO:0005829">
    <property type="term" value="C:cytosol"/>
    <property type="evidence" value="ECO:0007669"/>
    <property type="project" value="TreeGrafter"/>
</dbReference>
<dbReference type="PANTHER" id="PTHR30327:SF1">
    <property type="entry name" value="UPF0301 PROTEIN YQGE"/>
    <property type="match status" value="1"/>
</dbReference>
<comment type="similarity">
    <text evidence="1 2">Belongs to the UPF0301 (AlgH) family.</text>
</comment>
<dbReference type="SUPFAM" id="SSF143456">
    <property type="entry name" value="VC0467-like"/>
    <property type="match status" value="1"/>
</dbReference>
<gene>
    <name evidence="3" type="ORF">FDP22_09130</name>
</gene>
<dbReference type="RefSeq" id="WP_138572025.1">
    <property type="nucleotide sequence ID" value="NZ_CP040818.1"/>
</dbReference>
<evidence type="ECO:0000313" key="3">
    <source>
        <dbReference type="EMBL" id="QDL91923.1"/>
    </source>
</evidence>
<reference evidence="3 4" key="1">
    <citation type="submission" date="2019-06" db="EMBL/GenBank/DDBJ databases">
        <title>Genome sequence of Rhodobacteraceae bacterium D4M1.</title>
        <authorList>
            <person name="Cao J."/>
        </authorList>
    </citation>
    <scope>NUCLEOTIDE SEQUENCE [LARGE SCALE GENOMIC DNA]</scope>
    <source>
        <strain evidence="3 4">D4M1</strain>
    </source>
</reference>
<dbReference type="HAMAP" id="MF_00758">
    <property type="entry name" value="UPF0301"/>
    <property type="match status" value="1"/>
</dbReference>
<accession>A0A5B8G0A6</accession>
<dbReference type="PANTHER" id="PTHR30327">
    <property type="entry name" value="UNCHARACTERIZED PROTEIN YQGE"/>
    <property type="match status" value="1"/>
</dbReference>
<evidence type="ECO:0000313" key="4">
    <source>
        <dbReference type="Proteomes" id="UP000305888"/>
    </source>
</evidence>
<dbReference type="Gene3D" id="3.40.1740.10">
    <property type="entry name" value="VC0467-like"/>
    <property type="match status" value="1"/>
</dbReference>
<evidence type="ECO:0000256" key="2">
    <source>
        <dbReference type="HAMAP-Rule" id="MF_00758"/>
    </source>
</evidence>
<dbReference type="AlphaFoldDB" id="A0A5B8G0A6"/>
<dbReference type="NCBIfam" id="NF001268">
    <property type="entry name" value="PRK00228.1-4"/>
    <property type="match status" value="1"/>
</dbReference>
<proteinExistence type="inferred from homology"/>
<dbReference type="EMBL" id="CP040818">
    <property type="protein sequence ID" value="QDL91923.1"/>
    <property type="molecule type" value="Genomic_DNA"/>
</dbReference>
<dbReference type="Pfam" id="PF02622">
    <property type="entry name" value="DUF179"/>
    <property type="match status" value="1"/>
</dbReference>
<dbReference type="InterPro" id="IPR003774">
    <property type="entry name" value="AlgH-like"/>
</dbReference>
<name>A0A5B8G0A6_9RHOB</name>
<sequence>MGETETTDFLSGKVLIAMPGIGDPRFERSVIFLCSHSEEGALGLIVNRPAPGIGFADLLGQLDIEEGSGTRQLRIMLGGPVERSRGFVLHSDDYSLTEATLPVAEGIGMTASVDILRALATGEGPEHAVLALGYSGWGPGQLEEEIRANGWITGDVDDALLFGEDDAGKWTAALQRLGVDASMLSRDGGMA</sequence>
<evidence type="ECO:0000256" key="1">
    <source>
        <dbReference type="ARBA" id="ARBA00009600"/>
    </source>
</evidence>